<evidence type="ECO:0000313" key="3">
    <source>
        <dbReference type="Proteomes" id="UP001054945"/>
    </source>
</evidence>
<sequence length="76" mass="9047">MFLHDLYRRSRDVPQDRRYRHLHRRPNTYWYNSTGDEQACVSYPEDWKRDKTVGGESNGRAVMAGPWKRAGYGGRD</sequence>
<accession>A0AAV4NYE7</accession>
<dbReference type="EMBL" id="BPLR01003887">
    <property type="protein sequence ID" value="GIX89791.1"/>
    <property type="molecule type" value="Genomic_DNA"/>
</dbReference>
<dbReference type="Proteomes" id="UP001054945">
    <property type="component" value="Unassembled WGS sequence"/>
</dbReference>
<keyword evidence="3" id="KW-1185">Reference proteome</keyword>
<reference evidence="2 3" key="1">
    <citation type="submission" date="2021-06" db="EMBL/GenBank/DDBJ databases">
        <title>Caerostris extrusa draft genome.</title>
        <authorList>
            <person name="Kono N."/>
            <person name="Arakawa K."/>
        </authorList>
    </citation>
    <scope>NUCLEOTIDE SEQUENCE [LARGE SCALE GENOMIC DNA]</scope>
</reference>
<evidence type="ECO:0000313" key="2">
    <source>
        <dbReference type="EMBL" id="GIX89791.1"/>
    </source>
</evidence>
<organism evidence="2 3">
    <name type="scientific">Caerostris extrusa</name>
    <name type="common">Bark spider</name>
    <name type="synonym">Caerostris bankana</name>
    <dbReference type="NCBI Taxonomy" id="172846"/>
    <lineage>
        <taxon>Eukaryota</taxon>
        <taxon>Metazoa</taxon>
        <taxon>Ecdysozoa</taxon>
        <taxon>Arthropoda</taxon>
        <taxon>Chelicerata</taxon>
        <taxon>Arachnida</taxon>
        <taxon>Araneae</taxon>
        <taxon>Araneomorphae</taxon>
        <taxon>Entelegynae</taxon>
        <taxon>Araneoidea</taxon>
        <taxon>Araneidae</taxon>
        <taxon>Caerostris</taxon>
    </lineage>
</organism>
<protein>
    <submittedName>
        <fullName evidence="2">Uncharacterized protein</fullName>
    </submittedName>
</protein>
<comment type="caution">
    <text evidence="2">The sequence shown here is derived from an EMBL/GenBank/DDBJ whole genome shotgun (WGS) entry which is preliminary data.</text>
</comment>
<gene>
    <name evidence="2" type="ORF">CEXT_503221</name>
</gene>
<evidence type="ECO:0000256" key="1">
    <source>
        <dbReference type="SAM" id="MobiDB-lite"/>
    </source>
</evidence>
<dbReference type="AlphaFoldDB" id="A0AAV4NYE7"/>
<feature type="region of interest" description="Disordered" evidence="1">
    <location>
        <begin position="52"/>
        <end position="76"/>
    </location>
</feature>
<proteinExistence type="predicted"/>
<name>A0AAV4NYE7_CAEEX</name>